<protein>
    <submittedName>
        <fullName evidence="2">Uncharacterized protein</fullName>
    </submittedName>
</protein>
<organism evidence="2 3">
    <name type="scientific">Lentinula raphanica</name>
    <dbReference type="NCBI Taxonomy" id="153919"/>
    <lineage>
        <taxon>Eukaryota</taxon>
        <taxon>Fungi</taxon>
        <taxon>Dikarya</taxon>
        <taxon>Basidiomycota</taxon>
        <taxon>Agaricomycotina</taxon>
        <taxon>Agaricomycetes</taxon>
        <taxon>Agaricomycetidae</taxon>
        <taxon>Agaricales</taxon>
        <taxon>Marasmiineae</taxon>
        <taxon>Omphalotaceae</taxon>
        <taxon>Lentinula</taxon>
    </lineage>
</organism>
<dbReference type="AlphaFoldDB" id="A0AA38P2A7"/>
<evidence type="ECO:0000313" key="2">
    <source>
        <dbReference type="EMBL" id="KAJ3835013.1"/>
    </source>
</evidence>
<evidence type="ECO:0000313" key="3">
    <source>
        <dbReference type="Proteomes" id="UP001163846"/>
    </source>
</evidence>
<keyword evidence="1" id="KW-0732">Signal</keyword>
<proteinExistence type="predicted"/>
<accession>A0AA38P2A7</accession>
<comment type="caution">
    <text evidence="2">The sequence shown here is derived from an EMBL/GenBank/DDBJ whole genome shotgun (WGS) entry which is preliminary data.</text>
</comment>
<name>A0AA38P2A7_9AGAR</name>
<feature type="signal peptide" evidence="1">
    <location>
        <begin position="1"/>
        <end position="25"/>
    </location>
</feature>
<reference evidence="2" key="1">
    <citation type="submission" date="2022-08" db="EMBL/GenBank/DDBJ databases">
        <authorList>
            <consortium name="DOE Joint Genome Institute"/>
            <person name="Min B."/>
            <person name="Riley R."/>
            <person name="Sierra-Patev S."/>
            <person name="Naranjo-Ortiz M."/>
            <person name="Looney B."/>
            <person name="Konkel Z."/>
            <person name="Slot J.C."/>
            <person name="Sakamoto Y."/>
            <person name="Steenwyk J.L."/>
            <person name="Rokas A."/>
            <person name="Carro J."/>
            <person name="Camarero S."/>
            <person name="Ferreira P."/>
            <person name="Molpeceres G."/>
            <person name="Ruiz-Duenas F.J."/>
            <person name="Serrano A."/>
            <person name="Henrissat B."/>
            <person name="Drula E."/>
            <person name="Hughes K.W."/>
            <person name="Mata J.L."/>
            <person name="Ishikawa N.K."/>
            <person name="Vargas-Isla R."/>
            <person name="Ushijima S."/>
            <person name="Smith C.A."/>
            <person name="Ahrendt S."/>
            <person name="Andreopoulos W."/>
            <person name="He G."/>
            <person name="Labutti K."/>
            <person name="Lipzen A."/>
            <person name="Ng V."/>
            <person name="Sandor L."/>
            <person name="Barry K."/>
            <person name="Martinez A.T."/>
            <person name="Xiao Y."/>
            <person name="Gibbons J.G."/>
            <person name="Terashima K."/>
            <person name="Hibbett D.S."/>
            <person name="Grigoriev I.V."/>
        </authorList>
    </citation>
    <scope>NUCLEOTIDE SEQUENCE</scope>
    <source>
        <strain evidence="2">TFB9207</strain>
    </source>
</reference>
<dbReference type="Proteomes" id="UP001163846">
    <property type="component" value="Unassembled WGS sequence"/>
</dbReference>
<keyword evidence="3" id="KW-1185">Reference proteome</keyword>
<evidence type="ECO:0000256" key="1">
    <source>
        <dbReference type="SAM" id="SignalP"/>
    </source>
</evidence>
<gene>
    <name evidence="2" type="ORF">F5878DRAFT_712321</name>
</gene>
<sequence length="199" mass="21473">MILYCPSRIFAVCITLSAVFLGVESSPLAISPLSYNSSSTQLEQRGEWDRRVYNLPIRLMRKGESGEILEKAKVTANEDWAIFIGTDGFQAQPGPSGTLAASRVQAPRSTGGTLIKLQDLGEKASFGSPEAKAKALQGLLTDIPALHKGNGVPQTNLAYLNGIFAYLASSKIRAVTSSKPPEEWMKLYNEMHALKGDAS</sequence>
<feature type="chain" id="PRO_5041242555" evidence="1">
    <location>
        <begin position="26"/>
        <end position="199"/>
    </location>
</feature>
<dbReference type="EMBL" id="MU806457">
    <property type="protein sequence ID" value="KAJ3835013.1"/>
    <property type="molecule type" value="Genomic_DNA"/>
</dbReference>